<proteinExistence type="predicted"/>
<dbReference type="PROSITE" id="PS51186">
    <property type="entry name" value="GNAT"/>
    <property type="match status" value="1"/>
</dbReference>
<gene>
    <name evidence="2" type="ORF">ESZ47_08375</name>
</gene>
<evidence type="ECO:0000313" key="3">
    <source>
        <dbReference type="Proteomes" id="UP000442244"/>
    </source>
</evidence>
<dbReference type="AlphaFoldDB" id="A0A6P2CKU5"/>
<dbReference type="InterPro" id="IPR000182">
    <property type="entry name" value="GNAT_dom"/>
</dbReference>
<organism evidence="2 3">
    <name type="scientific">Leuconostoc litchii</name>
    <dbReference type="NCBI Taxonomy" id="1981069"/>
    <lineage>
        <taxon>Bacteria</taxon>
        <taxon>Bacillati</taxon>
        <taxon>Bacillota</taxon>
        <taxon>Bacilli</taxon>
        <taxon>Lactobacillales</taxon>
        <taxon>Lactobacillaceae</taxon>
        <taxon>Leuconostoc</taxon>
    </lineage>
</organism>
<accession>A0A6P2CKU5</accession>
<comment type="caution">
    <text evidence="2">The sequence shown here is derived from an EMBL/GenBank/DDBJ whole genome shotgun (WGS) entry which is preliminary data.</text>
</comment>
<dbReference type="Gene3D" id="3.40.630.30">
    <property type="match status" value="1"/>
</dbReference>
<name>A0A6P2CKU5_9LACO</name>
<dbReference type="OrthoDB" id="9788755at2"/>
<keyword evidence="2" id="KW-0808">Transferase</keyword>
<protein>
    <submittedName>
        <fullName evidence="2">GNAT family N-acetyltransferase</fullName>
    </submittedName>
</protein>
<keyword evidence="3" id="KW-1185">Reference proteome</keyword>
<reference evidence="2 3" key="1">
    <citation type="submission" date="2019-01" db="EMBL/GenBank/DDBJ databases">
        <title>Leuconostoc litchii sp. nov., a novel lactic acid bacterium isolated from lychee.</title>
        <authorList>
            <person name="Wang L.-T."/>
        </authorList>
    </citation>
    <scope>NUCLEOTIDE SEQUENCE [LARGE SCALE GENOMIC DNA]</scope>
    <source>
        <strain evidence="2 3">MB7</strain>
    </source>
</reference>
<dbReference type="CDD" id="cd04301">
    <property type="entry name" value="NAT_SF"/>
    <property type="match status" value="1"/>
</dbReference>
<sequence>MTSQKNSLPTKFMQRLMLRAMQPNDSEALARIYLGSRQHNFPWVKHPRLDDFLTVSRGETVKVAVLDEEIVGFASLLKQEYFLHLLFVKEGWNGHGIGAQLLSWARHEVTKPLELKVVTGNIDAQRFYQREGFVVVDKSVFAKPQNLTYRDNRK</sequence>
<dbReference type="GO" id="GO:0016747">
    <property type="term" value="F:acyltransferase activity, transferring groups other than amino-acyl groups"/>
    <property type="evidence" value="ECO:0007669"/>
    <property type="project" value="InterPro"/>
</dbReference>
<evidence type="ECO:0000313" key="2">
    <source>
        <dbReference type="EMBL" id="TYC46039.1"/>
    </source>
</evidence>
<dbReference type="Pfam" id="PF13673">
    <property type="entry name" value="Acetyltransf_10"/>
    <property type="match status" value="1"/>
</dbReference>
<feature type="domain" description="N-acetyltransferase" evidence="1">
    <location>
        <begin position="16"/>
        <end position="154"/>
    </location>
</feature>
<evidence type="ECO:0000259" key="1">
    <source>
        <dbReference type="PROSITE" id="PS51186"/>
    </source>
</evidence>
<dbReference type="EMBL" id="SDGY01000008">
    <property type="protein sequence ID" value="TYC46039.1"/>
    <property type="molecule type" value="Genomic_DNA"/>
</dbReference>
<dbReference type="InterPro" id="IPR016181">
    <property type="entry name" value="Acyl_CoA_acyltransferase"/>
</dbReference>
<dbReference type="RefSeq" id="WP_148606533.1">
    <property type="nucleotide sequence ID" value="NZ_BSUV01000001.1"/>
</dbReference>
<dbReference type="SUPFAM" id="SSF55729">
    <property type="entry name" value="Acyl-CoA N-acyltransferases (Nat)"/>
    <property type="match status" value="1"/>
</dbReference>
<dbReference type="Proteomes" id="UP000442244">
    <property type="component" value="Unassembled WGS sequence"/>
</dbReference>